<dbReference type="InterPro" id="IPR007712">
    <property type="entry name" value="RelE/ParE_toxin"/>
</dbReference>
<evidence type="ECO:0000256" key="2">
    <source>
        <dbReference type="ARBA" id="ARBA00022649"/>
    </source>
</evidence>
<dbReference type="InterPro" id="IPR051803">
    <property type="entry name" value="TA_system_RelE-like_toxin"/>
</dbReference>
<accession>A0A3E1R5V1</accession>
<dbReference type="AlphaFoldDB" id="A0A3E1R5V1"/>
<organism evidence="3 4">
    <name type="scientific">Rhodoferax lacus</name>
    <dbReference type="NCBI Taxonomy" id="2184758"/>
    <lineage>
        <taxon>Bacteria</taxon>
        <taxon>Pseudomonadati</taxon>
        <taxon>Pseudomonadota</taxon>
        <taxon>Betaproteobacteria</taxon>
        <taxon>Burkholderiales</taxon>
        <taxon>Comamonadaceae</taxon>
        <taxon>Rhodoferax</taxon>
    </lineage>
</organism>
<comment type="similarity">
    <text evidence="1">Belongs to the RelE toxin family.</text>
</comment>
<evidence type="ECO:0000256" key="1">
    <source>
        <dbReference type="ARBA" id="ARBA00006226"/>
    </source>
</evidence>
<dbReference type="InterPro" id="IPR035093">
    <property type="entry name" value="RelE/ParE_toxin_dom_sf"/>
</dbReference>
<dbReference type="Pfam" id="PF05016">
    <property type="entry name" value="ParE_toxin"/>
    <property type="match status" value="1"/>
</dbReference>
<evidence type="ECO:0000313" key="4">
    <source>
        <dbReference type="Proteomes" id="UP000260665"/>
    </source>
</evidence>
<evidence type="ECO:0008006" key="5">
    <source>
        <dbReference type="Google" id="ProtNLM"/>
    </source>
</evidence>
<dbReference type="RefSeq" id="WP_117180314.1">
    <property type="nucleotide sequence ID" value="NZ_QFZK01000032.1"/>
</dbReference>
<evidence type="ECO:0000313" key="3">
    <source>
        <dbReference type="EMBL" id="RFO94736.1"/>
    </source>
</evidence>
<keyword evidence="4" id="KW-1185">Reference proteome</keyword>
<keyword evidence="2" id="KW-1277">Toxin-antitoxin system</keyword>
<dbReference type="Proteomes" id="UP000260665">
    <property type="component" value="Unassembled WGS sequence"/>
</dbReference>
<protein>
    <recommendedName>
        <fullName evidence="5">Type II toxin-antitoxin system RelE/ParE family toxin</fullName>
    </recommendedName>
</protein>
<reference evidence="3 4" key="1">
    <citation type="submission" date="2018-05" db="EMBL/GenBank/DDBJ databases">
        <title>Rhodoferax soyangensis sp.nov., isolated from an oligotrophic freshwater lake.</title>
        <authorList>
            <person name="Park M."/>
        </authorList>
    </citation>
    <scope>NUCLEOTIDE SEQUENCE [LARGE SCALE GENOMIC DNA]</scope>
    <source>
        <strain evidence="3 4">IMCC26218</strain>
    </source>
</reference>
<comment type="caution">
    <text evidence="3">The sequence shown here is derived from an EMBL/GenBank/DDBJ whole genome shotgun (WGS) entry which is preliminary data.</text>
</comment>
<dbReference type="EMBL" id="QFZK01000032">
    <property type="protein sequence ID" value="RFO94736.1"/>
    <property type="molecule type" value="Genomic_DNA"/>
</dbReference>
<name>A0A3E1R5V1_9BURK</name>
<dbReference type="Gene3D" id="3.30.2310.20">
    <property type="entry name" value="RelE-like"/>
    <property type="match status" value="1"/>
</dbReference>
<sequence length="98" mass="11145">MTLPIVWRASARNDLAEIIRYVANVNPLAARRLREVLMDSVLPTSEHPYLYRQSQTVPALREIVAHPNYIVYYRVAATCIEVVNVVHTRREFPGANGA</sequence>
<proteinExistence type="inferred from homology"/>
<dbReference type="PANTHER" id="PTHR33755">
    <property type="entry name" value="TOXIN PARE1-RELATED"/>
    <property type="match status" value="1"/>
</dbReference>
<dbReference type="OrthoDB" id="9798046at2"/>
<dbReference type="PANTHER" id="PTHR33755:SF6">
    <property type="entry name" value="PLASMID STABILIZATION SYSTEM PROTEIN"/>
    <property type="match status" value="1"/>
</dbReference>
<gene>
    <name evidence="3" type="ORF">DIC66_21910</name>
</gene>